<evidence type="ECO:0000313" key="2">
    <source>
        <dbReference type="WBParaSite" id="PSAMB.scaffold2576size22456.g18323.t1"/>
    </source>
</evidence>
<dbReference type="Proteomes" id="UP000887566">
    <property type="component" value="Unplaced"/>
</dbReference>
<sequence>MRIISAREGIRASLASKRALRYTHSWRPVDENKRARVTPPRKYATGNSTRPLHYALLSNQHIVTKQQRVIVAYHSPVETFLRLRQVALQQSSSIEYNPATY</sequence>
<evidence type="ECO:0000313" key="1">
    <source>
        <dbReference type="Proteomes" id="UP000887566"/>
    </source>
</evidence>
<keyword evidence="1" id="KW-1185">Reference proteome</keyword>
<reference evidence="2" key="1">
    <citation type="submission" date="2022-11" db="UniProtKB">
        <authorList>
            <consortium name="WormBaseParasite"/>
        </authorList>
    </citation>
    <scope>IDENTIFICATION</scope>
</reference>
<dbReference type="AlphaFoldDB" id="A0A914VVQ9"/>
<accession>A0A914VVQ9</accession>
<dbReference type="WBParaSite" id="PSAMB.scaffold2576size22456.g18323.t1">
    <property type="protein sequence ID" value="PSAMB.scaffold2576size22456.g18323.t1"/>
    <property type="gene ID" value="PSAMB.scaffold2576size22456.g18323"/>
</dbReference>
<name>A0A914VVQ9_9BILA</name>
<proteinExistence type="predicted"/>
<organism evidence="1 2">
    <name type="scientific">Plectus sambesii</name>
    <dbReference type="NCBI Taxonomy" id="2011161"/>
    <lineage>
        <taxon>Eukaryota</taxon>
        <taxon>Metazoa</taxon>
        <taxon>Ecdysozoa</taxon>
        <taxon>Nematoda</taxon>
        <taxon>Chromadorea</taxon>
        <taxon>Plectida</taxon>
        <taxon>Plectina</taxon>
        <taxon>Plectoidea</taxon>
        <taxon>Plectidae</taxon>
        <taxon>Plectus</taxon>
    </lineage>
</organism>
<protein>
    <submittedName>
        <fullName evidence="2">Uncharacterized protein</fullName>
    </submittedName>
</protein>